<dbReference type="SUPFAM" id="SSF46689">
    <property type="entry name" value="Homeodomain-like"/>
    <property type="match status" value="1"/>
</dbReference>
<evidence type="ECO:0000259" key="4">
    <source>
        <dbReference type="PROSITE" id="PS01124"/>
    </source>
</evidence>
<evidence type="ECO:0000256" key="1">
    <source>
        <dbReference type="ARBA" id="ARBA00023015"/>
    </source>
</evidence>
<dbReference type="InterPro" id="IPR018060">
    <property type="entry name" value="HTH_AraC"/>
</dbReference>
<accession>A0A4Q8QJZ2</accession>
<keyword evidence="3" id="KW-0804">Transcription</keyword>
<dbReference type="GO" id="GO:0043565">
    <property type="term" value="F:sequence-specific DNA binding"/>
    <property type="evidence" value="ECO:0007669"/>
    <property type="project" value="InterPro"/>
</dbReference>
<evidence type="ECO:0000256" key="2">
    <source>
        <dbReference type="ARBA" id="ARBA00023125"/>
    </source>
</evidence>
<dbReference type="OrthoDB" id="2585681at2"/>
<dbReference type="EMBL" id="SGIU01000001">
    <property type="protein sequence ID" value="TAI48819.1"/>
    <property type="molecule type" value="Genomic_DNA"/>
</dbReference>
<proteinExistence type="predicted"/>
<evidence type="ECO:0000313" key="6">
    <source>
        <dbReference type="Proteomes" id="UP000291981"/>
    </source>
</evidence>
<dbReference type="Gene3D" id="1.10.10.60">
    <property type="entry name" value="Homeodomain-like"/>
    <property type="match status" value="2"/>
</dbReference>
<dbReference type="PANTHER" id="PTHR43280">
    <property type="entry name" value="ARAC-FAMILY TRANSCRIPTIONAL REGULATOR"/>
    <property type="match status" value="1"/>
</dbReference>
<evidence type="ECO:0000313" key="5">
    <source>
        <dbReference type="EMBL" id="TAI48819.1"/>
    </source>
</evidence>
<dbReference type="SMART" id="SM00342">
    <property type="entry name" value="HTH_ARAC"/>
    <property type="match status" value="1"/>
</dbReference>
<keyword evidence="6" id="KW-1185">Reference proteome</keyword>
<feature type="domain" description="HTH araC/xylS-type" evidence="4">
    <location>
        <begin position="202"/>
        <end position="300"/>
    </location>
</feature>
<dbReference type="AlphaFoldDB" id="A0A4Q8QJZ2"/>
<dbReference type="InterPro" id="IPR009057">
    <property type="entry name" value="Homeodomain-like_sf"/>
</dbReference>
<comment type="caution">
    <text evidence="5">The sequence shown here is derived from an EMBL/GenBank/DDBJ whole genome shotgun (WGS) entry which is preliminary data.</text>
</comment>
<dbReference type="PANTHER" id="PTHR43280:SF32">
    <property type="entry name" value="TRANSCRIPTIONAL REGULATORY PROTEIN"/>
    <property type="match status" value="1"/>
</dbReference>
<keyword evidence="1" id="KW-0805">Transcription regulation</keyword>
<name>A0A4Q8QJZ2_9FLAO</name>
<gene>
    <name evidence="5" type="ORF">EW142_03200</name>
</gene>
<organism evidence="5 6">
    <name type="scientific">Flagellimonas allohymeniacidonis</name>
    <dbReference type="NCBI Taxonomy" id="2517819"/>
    <lineage>
        <taxon>Bacteria</taxon>
        <taxon>Pseudomonadati</taxon>
        <taxon>Bacteroidota</taxon>
        <taxon>Flavobacteriia</taxon>
        <taxon>Flavobacteriales</taxon>
        <taxon>Flavobacteriaceae</taxon>
        <taxon>Flagellimonas</taxon>
    </lineage>
</organism>
<protein>
    <submittedName>
        <fullName evidence="5">AraC family transcriptional regulator</fullName>
    </submittedName>
</protein>
<reference evidence="5 6" key="1">
    <citation type="submission" date="2019-02" db="EMBL/GenBank/DDBJ databases">
        <title>Draft genome sequence of Muricauda sp. 176CP4-71.</title>
        <authorList>
            <person name="Park J.-S."/>
        </authorList>
    </citation>
    <scope>NUCLEOTIDE SEQUENCE [LARGE SCALE GENOMIC DNA]</scope>
    <source>
        <strain evidence="5 6">176CP4-71</strain>
    </source>
</reference>
<dbReference type="PROSITE" id="PS01124">
    <property type="entry name" value="HTH_ARAC_FAMILY_2"/>
    <property type="match status" value="1"/>
</dbReference>
<dbReference type="Pfam" id="PF12833">
    <property type="entry name" value="HTH_18"/>
    <property type="match status" value="1"/>
</dbReference>
<dbReference type="RefSeq" id="WP_130609559.1">
    <property type="nucleotide sequence ID" value="NZ_SGIU01000001.1"/>
</dbReference>
<evidence type="ECO:0000256" key="3">
    <source>
        <dbReference type="ARBA" id="ARBA00023163"/>
    </source>
</evidence>
<keyword evidence="2" id="KW-0238">DNA-binding</keyword>
<dbReference type="Proteomes" id="UP000291981">
    <property type="component" value="Unassembled WGS sequence"/>
</dbReference>
<sequence length="301" mass="34965">MKGNTSYFKGISELLDGLKTVKPLSEHFHIHKFSDTPNSWLKETQIFRSNTYAIILMIQGEADYKIGLSDYHIGDSSLYFMAPAHLRYYNRLSEWDGYVLLFMDEFILNNSLKKLVTGFKGFKISSEVVINLNKQALEESERIFKYLYDVSYSDSKTKFKKAEALLELLMIHMTELYDTQFETQNASKPHRIFKMFEHIVEDHLYAIIQDKAEKQITIGEIAERIHVNSTYLGEVIKKATGRTPKEILSDRFVLEAKSLLGNTDMAVNEIAYFLKFQDASNFTKFFRAKTGISPTKYRNFK</sequence>
<dbReference type="GO" id="GO:0003700">
    <property type="term" value="F:DNA-binding transcription factor activity"/>
    <property type="evidence" value="ECO:0007669"/>
    <property type="project" value="InterPro"/>
</dbReference>